<dbReference type="EMBL" id="FNCJ01000007">
    <property type="protein sequence ID" value="SDH10792.1"/>
    <property type="molecule type" value="Genomic_DNA"/>
</dbReference>
<feature type="non-terminal residue" evidence="2">
    <location>
        <position position="153"/>
    </location>
</feature>
<evidence type="ECO:0000259" key="1">
    <source>
        <dbReference type="Pfam" id="PF24703"/>
    </source>
</evidence>
<gene>
    <name evidence="2" type="ORF">SAMN05216466_107126</name>
</gene>
<feature type="domain" description="DUF7666" evidence="1">
    <location>
        <begin position="11"/>
        <end position="103"/>
    </location>
</feature>
<evidence type="ECO:0000313" key="2">
    <source>
        <dbReference type="EMBL" id="SDH10792.1"/>
    </source>
</evidence>
<evidence type="ECO:0000313" key="3">
    <source>
        <dbReference type="Proteomes" id="UP000199706"/>
    </source>
</evidence>
<dbReference type="RefSeq" id="WP_425312447.1">
    <property type="nucleotide sequence ID" value="NZ_FNCJ01000007.1"/>
</dbReference>
<reference evidence="2 3" key="1">
    <citation type="submission" date="2016-10" db="EMBL/GenBank/DDBJ databases">
        <authorList>
            <person name="de Groot N.N."/>
        </authorList>
    </citation>
    <scope>NUCLEOTIDE SEQUENCE [LARGE SCALE GENOMIC DNA]</scope>
    <source>
        <strain evidence="2 3">LMG 2247</strain>
    </source>
</reference>
<organism evidence="2 3">
    <name type="scientific">Paraburkholderia phenazinium</name>
    <dbReference type="NCBI Taxonomy" id="60549"/>
    <lineage>
        <taxon>Bacteria</taxon>
        <taxon>Pseudomonadati</taxon>
        <taxon>Pseudomonadota</taxon>
        <taxon>Betaproteobacteria</taxon>
        <taxon>Burkholderiales</taxon>
        <taxon>Burkholderiaceae</taxon>
        <taxon>Paraburkholderia</taxon>
    </lineage>
</organism>
<dbReference type="Pfam" id="PF24703">
    <property type="entry name" value="DUF7666"/>
    <property type="match status" value="1"/>
</dbReference>
<sequence>MSDEQKQEPIQSVKGFNADMTCRGFQFEPNGTYTHSGDAVACESGFHAVSGYPLEVLKYYPPAGSRFFHVEQSGQLATHAEDSKVASTVLKIGAELSLAGLIRLAVEYTTSRCKPIDPTSPAWSTETNGAAVETIKNGAATASGDSGAATASG</sequence>
<dbReference type="InterPro" id="IPR056083">
    <property type="entry name" value="DUF7666"/>
</dbReference>
<proteinExistence type="predicted"/>
<accession>A0A1G7ZPU7</accession>
<protein>
    <recommendedName>
        <fullName evidence="1">DUF7666 domain-containing protein</fullName>
    </recommendedName>
</protein>
<dbReference type="Proteomes" id="UP000199706">
    <property type="component" value="Unassembled WGS sequence"/>
</dbReference>
<name>A0A1G7ZPU7_9BURK</name>
<dbReference type="AlphaFoldDB" id="A0A1G7ZPU7"/>